<dbReference type="GO" id="GO:0004683">
    <property type="term" value="F:calcium/calmodulin-dependent protein kinase activity"/>
    <property type="evidence" value="ECO:0007669"/>
    <property type="project" value="UniProtKB-EC"/>
</dbReference>
<feature type="region of interest" description="Disordered" evidence="15">
    <location>
        <begin position="447"/>
        <end position="470"/>
    </location>
</feature>
<evidence type="ECO:0000259" key="17">
    <source>
        <dbReference type="PROSITE" id="PS50014"/>
    </source>
</evidence>
<feature type="binding site" evidence="14">
    <location>
        <position position="75"/>
    </location>
    <ligand>
        <name>ATP</name>
        <dbReference type="ChEBI" id="CHEBI:30616"/>
    </ligand>
</feature>
<feature type="region of interest" description="Disordered" evidence="15">
    <location>
        <begin position="836"/>
        <end position="968"/>
    </location>
</feature>
<evidence type="ECO:0000256" key="15">
    <source>
        <dbReference type="SAM" id="MobiDB-lite"/>
    </source>
</evidence>
<dbReference type="Pfam" id="PF22994">
    <property type="entry name" value="RSC4_Ig_like"/>
    <property type="match status" value="1"/>
</dbReference>
<feature type="compositionally biased region" description="Low complexity" evidence="15">
    <location>
        <begin position="920"/>
        <end position="932"/>
    </location>
</feature>
<evidence type="ECO:0000259" key="16">
    <source>
        <dbReference type="PROSITE" id="PS50011"/>
    </source>
</evidence>
<dbReference type="InterPro" id="IPR018359">
    <property type="entry name" value="Bromodomain_CS"/>
</dbReference>
<evidence type="ECO:0000313" key="18">
    <source>
        <dbReference type="EMBL" id="TKA67980.1"/>
    </source>
</evidence>
<dbReference type="InterPro" id="IPR000719">
    <property type="entry name" value="Prot_kinase_dom"/>
</dbReference>
<dbReference type="InterPro" id="IPR054551">
    <property type="entry name" value="RSC4_Ig-like"/>
</dbReference>
<dbReference type="Gene3D" id="1.20.920.10">
    <property type="entry name" value="Bromodomain-like"/>
    <property type="match status" value="2"/>
</dbReference>
<dbReference type="SMART" id="SM00220">
    <property type="entry name" value="S_TKc"/>
    <property type="match status" value="1"/>
</dbReference>
<accession>A0A4U0WW76</accession>
<feature type="compositionally biased region" description="Polar residues" evidence="15">
    <location>
        <begin position="874"/>
        <end position="885"/>
    </location>
</feature>
<dbReference type="GO" id="GO:0005516">
    <property type="term" value="F:calmodulin binding"/>
    <property type="evidence" value="ECO:0007669"/>
    <property type="project" value="UniProtKB-KW"/>
</dbReference>
<comment type="caution">
    <text evidence="18">The sequence shown here is derived from an EMBL/GenBank/DDBJ whole genome shotgun (WGS) entry which is preliminary data.</text>
</comment>
<dbReference type="EC" id="2.7.11.17" evidence="2"/>
<dbReference type="FunFam" id="1.20.920.10:FF:000083">
    <property type="entry name" value="WGS project CABT00000000 data, contig 2.8"/>
    <property type="match status" value="1"/>
</dbReference>
<dbReference type="Gene3D" id="1.10.510.10">
    <property type="entry name" value="Transferase(Phosphotransferase) domain 1"/>
    <property type="match status" value="1"/>
</dbReference>
<dbReference type="PANTHER" id="PTHR24347">
    <property type="entry name" value="SERINE/THREONINE-PROTEIN KINASE"/>
    <property type="match status" value="1"/>
</dbReference>
<dbReference type="PROSITE" id="PS00107">
    <property type="entry name" value="PROTEIN_KINASE_ATP"/>
    <property type="match status" value="1"/>
</dbReference>
<dbReference type="PRINTS" id="PR00503">
    <property type="entry name" value="BROMODOMAIN"/>
</dbReference>
<evidence type="ECO:0000256" key="6">
    <source>
        <dbReference type="ARBA" id="ARBA00022741"/>
    </source>
</evidence>
<gene>
    <name evidence="18" type="ORF">B0A49_05133</name>
</gene>
<dbReference type="SUPFAM" id="SSF47370">
    <property type="entry name" value="Bromodomain"/>
    <property type="match status" value="2"/>
</dbReference>
<feature type="region of interest" description="Disordered" evidence="15">
    <location>
        <begin position="1"/>
        <end position="31"/>
    </location>
</feature>
<dbReference type="PROSITE" id="PS00108">
    <property type="entry name" value="PROTEIN_KINASE_ST"/>
    <property type="match status" value="1"/>
</dbReference>
<reference evidence="18 19" key="1">
    <citation type="submission" date="2017-03" db="EMBL/GenBank/DDBJ databases">
        <title>Genomes of endolithic fungi from Antarctica.</title>
        <authorList>
            <person name="Coleine C."/>
            <person name="Masonjones S."/>
            <person name="Stajich J.E."/>
        </authorList>
    </citation>
    <scope>NUCLEOTIDE SEQUENCE [LARGE SCALE GENOMIC DNA]</scope>
    <source>
        <strain evidence="18 19">CCFEE 5187</strain>
    </source>
</reference>
<evidence type="ECO:0000256" key="8">
    <source>
        <dbReference type="ARBA" id="ARBA00022840"/>
    </source>
</evidence>
<dbReference type="SUPFAM" id="SSF56112">
    <property type="entry name" value="Protein kinase-like (PK-like)"/>
    <property type="match status" value="1"/>
</dbReference>
<dbReference type="InterPro" id="IPR036427">
    <property type="entry name" value="Bromodomain-like_sf"/>
</dbReference>
<evidence type="ECO:0000256" key="9">
    <source>
        <dbReference type="ARBA" id="ARBA00022860"/>
    </source>
</evidence>
<sequence>MLNKLQGQPDSYEKKFDSQLDGSSHSQPWIPITKAENEARRAKYTMGKTLGAGTYGVVREATCPEGKVAVKIIMKKNVKHMEQMVYDELHMLQRLKHPHIVRFIDWFESRDKYYIVTQLATGGELFDRICEKGKFTEKDATETIRQVLEAVDFLHANSVVHRDLKPENLLYLTKANDSPLVLADFGIAKMLNSDGHVLQTMAGSFGYAAPEVMLKKGHGKPVDMWSMGVITYTLLCGYSPFRSESVADLIEECRKGRVVFHERYWKDVSQDAKDFIMTLLQPNPANRATSSQALKHVWLTGQNAGSHDLMPEIRAYIAKAKLRRGIELVRLANRIEALKMQEDDDQDELGATDIPANAADVAGKELASNEADPGTGLSVPTGGSEANRPRSLSKIAKGAIFKEVVLAKVREMKEDQERQRIEKAATQYSQNNLDATLFATVMERGTKRKAATAGSPENNGHASKKSKLEQTLDLVNETPEGTTEVGLQMLEQLKVAKDKHGRIISTPFLTLPDQTQLPEYYQHITLPIAIDTIEAKLRRGEYPNLTTLESDAKRMVANAKSYNNKDSLIFADAERIRKAVSNFMVKSNPAYTDPSYTAFPTPLPVNGSNGVYKTESSPENSTETPGRPRRTAAPASTSQSVARGSAAAEESNGDFTGKTFQQAQEQIMNELIKYREDGVEIFVPFVNLPSRSLLDYYRLIKKTVSLSSVRKKVRGQDGRNQPTGVSHFKSWDAMEEEMSFIWRNAREYNEDGSDIFNLAGELEQHFKRLLAEAKSKVQEPQQPRLKINMSAAKPSIKLRLGGNRGSPPNGTPSAARNSHTAGVTVDNEALMRQKQHVHAGVNGQQSTPADMSTQRPRNPFGGQSRSGSDVPASSPASLQPSTSAAAKSPPLDPSAVKKETLSVNNAPQPGQRPDIARQTSSSSAAAPSPHASTLAMLPPPSVAPRNSSGSPYPAQAYNPTPVQPYHAPAQAPLDTKYRTSANPASAALMPSLTLSTHPQLKITSASHFSLTIPASKTMTQQSLTVTLPSTHYFMRIVPEVSKSLGSAEYRVFVSVNGMRLVSVPQVSGADVKKPLYEASLLTAVNRIEVEVVAAAKGGGVEIERCVVFISLMKD</sequence>
<dbReference type="OrthoDB" id="40902at2759"/>
<comment type="catalytic activity">
    <reaction evidence="11">
        <text>L-threonyl-[protein] + ATP = O-phospho-L-threonyl-[protein] + ADP + H(+)</text>
        <dbReference type="Rhea" id="RHEA:46608"/>
        <dbReference type="Rhea" id="RHEA-COMP:11060"/>
        <dbReference type="Rhea" id="RHEA-COMP:11605"/>
        <dbReference type="ChEBI" id="CHEBI:15378"/>
        <dbReference type="ChEBI" id="CHEBI:30013"/>
        <dbReference type="ChEBI" id="CHEBI:30616"/>
        <dbReference type="ChEBI" id="CHEBI:61977"/>
        <dbReference type="ChEBI" id="CHEBI:456216"/>
        <dbReference type="EC" id="2.7.11.17"/>
    </reaction>
</comment>
<dbReference type="FunFam" id="1.10.510.10:FF:000449">
    <property type="entry name" value="Calcium/calmodulin-dependent protein kinase"/>
    <property type="match status" value="1"/>
</dbReference>
<dbReference type="Pfam" id="PF00439">
    <property type="entry name" value="Bromodomain"/>
    <property type="match status" value="2"/>
</dbReference>
<keyword evidence="6 14" id="KW-0547">Nucleotide-binding</keyword>
<evidence type="ECO:0000313" key="19">
    <source>
        <dbReference type="Proteomes" id="UP000308768"/>
    </source>
</evidence>
<evidence type="ECO:0000256" key="4">
    <source>
        <dbReference type="ARBA" id="ARBA00022553"/>
    </source>
</evidence>
<evidence type="ECO:0000256" key="1">
    <source>
        <dbReference type="ARBA" id="ARBA00005354"/>
    </source>
</evidence>
<keyword evidence="4" id="KW-0597">Phosphoprotein</keyword>
<dbReference type="Gene3D" id="3.30.200.20">
    <property type="entry name" value="Phosphorylase Kinase, domain 1"/>
    <property type="match status" value="1"/>
</dbReference>
<keyword evidence="19" id="KW-1185">Reference proteome</keyword>
<feature type="region of interest" description="Disordered" evidence="15">
    <location>
        <begin position="366"/>
        <end position="391"/>
    </location>
</feature>
<keyword evidence="8 14" id="KW-0067">ATP-binding</keyword>
<dbReference type="CDD" id="cd05117">
    <property type="entry name" value="STKc_CAMK"/>
    <property type="match status" value="1"/>
</dbReference>
<dbReference type="InterPro" id="IPR001487">
    <property type="entry name" value="Bromodomain"/>
</dbReference>
<keyword evidence="5" id="KW-0808">Transferase</keyword>
<feature type="compositionally biased region" description="Polar residues" evidence="15">
    <location>
        <begin position="606"/>
        <end position="624"/>
    </location>
</feature>
<evidence type="ECO:0000256" key="3">
    <source>
        <dbReference type="ARBA" id="ARBA00022527"/>
    </source>
</evidence>
<dbReference type="PROSITE" id="PS50011">
    <property type="entry name" value="PROTEIN_KINASE_DOM"/>
    <property type="match status" value="1"/>
</dbReference>
<evidence type="ECO:0000256" key="11">
    <source>
        <dbReference type="ARBA" id="ARBA00047307"/>
    </source>
</evidence>
<organism evidence="18 19">
    <name type="scientific">Cryomyces minteri</name>
    <dbReference type="NCBI Taxonomy" id="331657"/>
    <lineage>
        <taxon>Eukaryota</taxon>
        <taxon>Fungi</taxon>
        <taxon>Dikarya</taxon>
        <taxon>Ascomycota</taxon>
        <taxon>Pezizomycotina</taxon>
        <taxon>Dothideomycetes</taxon>
        <taxon>Dothideomycetes incertae sedis</taxon>
        <taxon>Cryomyces</taxon>
    </lineage>
</organism>
<dbReference type="InterPro" id="IPR008271">
    <property type="entry name" value="Ser/Thr_kinase_AS"/>
</dbReference>
<dbReference type="FunFam" id="3.30.200.20:FF:000278">
    <property type="entry name" value="Calcium/calmodulin-dependent protein kinase II"/>
    <property type="match status" value="1"/>
</dbReference>
<dbReference type="Proteomes" id="UP000308768">
    <property type="component" value="Unassembled WGS sequence"/>
</dbReference>
<evidence type="ECO:0000256" key="13">
    <source>
        <dbReference type="PROSITE-ProRule" id="PRU00035"/>
    </source>
</evidence>
<dbReference type="InterPro" id="IPR017441">
    <property type="entry name" value="Protein_kinase_ATP_BS"/>
</dbReference>
<keyword evidence="3" id="KW-0723">Serine/threonine-protein kinase</keyword>
<dbReference type="PROSITE" id="PS00633">
    <property type="entry name" value="BROMODOMAIN_1"/>
    <property type="match status" value="1"/>
</dbReference>
<feature type="domain" description="Bromo" evidence="17">
    <location>
        <begin position="500"/>
        <end position="570"/>
    </location>
</feature>
<evidence type="ECO:0000256" key="7">
    <source>
        <dbReference type="ARBA" id="ARBA00022777"/>
    </source>
</evidence>
<evidence type="ECO:0000256" key="12">
    <source>
        <dbReference type="ARBA" id="ARBA00047430"/>
    </source>
</evidence>
<evidence type="ECO:0000256" key="2">
    <source>
        <dbReference type="ARBA" id="ARBA00012434"/>
    </source>
</evidence>
<dbReference type="PROSITE" id="PS50014">
    <property type="entry name" value="BROMODOMAIN_2"/>
    <property type="match status" value="2"/>
</dbReference>
<feature type="compositionally biased region" description="Polar residues" evidence="15">
    <location>
        <begin position="842"/>
        <end position="867"/>
    </location>
</feature>
<comment type="similarity">
    <text evidence="1">Belongs to the protein kinase superfamily. CAMK Ser/Thr protein kinase family. CaMK subfamily.</text>
</comment>
<dbReference type="AlphaFoldDB" id="A0A4U0WW76"/>
<dbReference type="CDD" id="cd04369">
    <property type="entry name" value="Bromodomain"/>
    <property type="match status" value="2"/>
</dbReference>
<evidence type="ECO:0000256" key="5">
    <source>
        <dbReference type="ARBA" id="ARBA00022679"/>
    </source>
</evidence>
<protein>
    <recommendedName>
        <fullName evidence="2">calcium/calmodulin-dependent protein kinase</fullName>
        <ecNumber evidence="2">2.7.11.17</ecNumber>
    </recommendedName>
</protein>
<keyword evidence="7" id="KW-0418">Kinase</keyword>
<evidence type="ECO:0000256" key="10">
    <source>
        <dbReference type="ARBA" id="ARBA00023117"/>
    </source>
</evidence>
<keyword evidence="9" id="KW-0112">Calmodulin-binding</keyword>
<keyword evidence="10 13" id="KW-0103">Bromodomain</keyword>
<feature type="domain" description="Protein kinase" evidence="16">
    <location>
        <begin position="44"/>
        <end position="299"/>
    </location>
</feature>
<feature type="region of interest" description="Disordered" evidence="15">
    <location>
        <begin position="775"/>
        <end position="820"/>
    </location>
</feature>
<proteinExistence type="inferred from homology"/>
<feature type="domain" description="Bromo" evidence="17">
    <location>
        <begin position="674"/>
        <end position="756"/>
    </location>
</feature>
<dbReference type="InterPro" id="IPR011009">
    <property type="entry name" value="Kinase-like_dom_sf"/>
</dbReference>
<comment type="catalytic activity">
    <reaction evidence="12">
        <text>L-seryl-[protein] + ATP = O-phospho-L-seryl-[protein] + ADP + H(+)</text>
        <dbReference type="Rhea" id="RHEA:17989"/>
        <dbReference type="Rhea" id="RHEA-COMP:9863"/>
        <dbReference type="Rhea" id="RHEA-COMP:11604"/>
        <dbReference type="ChEBI" id="CHEBI:15378"/>
        <dbReference type="ChEBI" id="CHEBI:29999"/>
        <dbReference type="ChEBI" id="CHEBI:30616"/>
        <dbReference type="ChEBI" id="CHEBI:83421"/>
        <dbReference type="ChEBI" id="CHEBI:456216"/>
        <dbReference type="EC" id="2.7.11.17"/>
    </reaction>
</comment>
<feature type="region of interest" description="Disordered" evidence="15">
    <location>
        <begin position="595"/>
        <end position="656"/>
    </location>
</feature>
<dbReference type="SMART" id="SM00297">
    <property type="entry name" value="BROMO"/>
    <property type="match status" value="2"/>
</dbReference>
<feature type="compositionally biased region" description="Polar residues" evidence="15">
    <location>
        <begin position="806"/>
        <end position="820"/>
    </location>
</feature>
<dbReference type="EMBL" id="NAJN01000859">
    <property type="protein sequence ID" value="TKA67980.1"/>
    <property type="molecule type" value="Genomic_DNA"/>
</dbReference>
<dbReference type="Pfam" id="PF00069">
    <property type="entry name" value="Pkinase"/>
    <property type="match status" value="1"/>
</dbReference>
<dbReference type="GO" id="GO:0006325">
    <property type="term" value="P:chromatin organization"/>
    <property type="evidence" value="ECO:0007669"/>
    <property type="project" value="UniProtKB-ARBA"/>
</dbReference>
<dbReference type="STRING" id="331657.A0A4U0WW76"/>
<evidence type="ECO:0000256" key="14">
    <source>
        <dbReference type="PROSITE-ProRule" id="PRU10141"/>
    </source>
</evidence>
<dbReference type="GO" id="GO:0005524">
    <property type="term" value="F:ATP binding"/>
    <property type="evidence" value="ECO:0007669"/>
    <property type="project" value="UniProtKB-UniRule"/>
</dbReference>
<name>A0A4U0WW76_9PEZI</name>